<dbReference type="PANTHER" id="PTHR34835:SF90">
    <property type="entry name" value="AMINOTRANSFERASE-LIKE PLANT MOBILE DOMAIN-CONTAINING PROTEIN"/>
    <property type="match status" value="1"/>
</dbReference>
<feature type="region of interest" description="Disordered" evidence="4">
    <location>
        <begin position="747"/>
        <end position="766"/>
    </location>
</feature>
<reference evidence="6" key="1">
    <citation type="journal article" date="2017" name="Nature">
        <title>The genome of Chenopodium quinoa.</title>
        <authorList>
            <person name="Jarvis D.E."/>
            <person name="Ho Y.S."/>
            <person name="Lightfoot D.J."/>
            <person name="Schmoeckel S.M."/>
            <person name="Li B."/>
            <person name="Borm T.J.A."/>
            <person name="Ohyanagi H."/>
            <person name="Mineta K."/>
            <person name="Michell C.T."/>
            <person name="Saber N."/>
            <person name="Kharbatia N.M."/>
            <person name="Rupper R.R."/>
            <person name="Sharp A.R."/>
            <person name="Dally N."/>
            <person name="Boughton B.A."/>
            <person name="Woo Y.H."/>
            <person name="Gao G."/>
            <person name="Schijlen E.G.W.M."/>
            <person name="Guo X."/>
            <person name="Momin A.A."/>
            <person name="Negrao S."/>
            <person name="Al-Babili S."/>
            <person name="Gehring C."/>
            <person name="Roessner U."/>
            <person name="Jung C."/>
            <person name="Murphy K."/>
            <person name="Arold S.T."/>
            <person name="Gojobori T."/>
            <person name="van der Linden C.G."/>
            <person name="van Loo E.N."/>
            <person name="Jellen E.N."/>
            <person name="Maughan P.J."/>
            <person name="Tester M."/>
        </authorList>
    </citation>
    <scope>NUCLEOTIDE SEQUENCE [LARGE SCALE GENOMIC DNA]</scope>
    <source>
        <strain evidence="6">cv. PI 614886</strain>
    </source>
</reference>
<comment type="similarity">
    <text evidence="1">Belongs to the peptidase C48 family.</text>
</comment>
<evidence type="ECO:0000256" key="2">
    <source>
        <dbReference type="ARBA" id="ARBA00022670"/>
    </source>
</evidence>
<dbReference type="OMA" id="SMELWSP"/>
<dbReference type="Gene3D" id="3.40.395.10">
    <property type="entry name" value="Adenoviral Proteinase, Chain A"/>
    <property type="match status" value="1"/>
</dbReference>
<keyword evidence="7" id="KW-1185">Reference proteome</keyword>
<feature type="compositionally biased region" description="Low complexity" evidence="4">
    <location>
        <begin position="188"/>
        <end position="199"/>
    </location>
</feature>
<evidence type="ECO:0000259" key="5">
    <source>
        <dbReference type="PROSITE" id="PS50600"/>
    </source>
</evidence>
<dbReference type="AlphaFoldDB" id="A0A803MA70"/>
<dbReference type="InterPro" id="IPR003653">
    <property type="entry name" value="Peptidase_C48_C"/>
</dbReference>
<feature type="region of interest" description="Disordered" evidence="4">
    <location>
        <begin position="1"/>
        <end position="27"/>
    </location>
</feature>
<dbReference type="InterPro" id="IPR038765">
    <property type="entry name" value="Papain-like_cys_pep_sf"/>
</dbReference>
<name>A0A803MA70_CHEQI</name>
<evidence type="ECO:0000313" key="6">
    <source>
        <dbReference type="EnsemblPlants" id="AUR62025987-RA:cds"/>
    </source>
</evidence>
<dbReference type="Gramene" id="AUR62025987-RA">
    <property type="protein sequence ID" value="AUR62025987-RA:cds"/>
    <property type="gene ID" value="AUR62025987"/>
</dbReference>
<dbReference type="EnsemblPlants" id="AUR62025987-RA">
    <property type="protein sequence ID" value="AUR62025987-RA:cds"/>
    <property type="gene ID" value="AUR62025987"/>
</dbReference>
<feature type="compositionally biased region" description="Basic and acidic residues" evidence="4">
    <location>
        <begin position="1"/>
        <end position="18"/>
    </location>
</feature>
<keyword evidence="3" id="KW-0378">Hydrolase</keyword>
<reference evidence="6" key="2">
    <citation type="submission" date="2021-03" db="UniProtKB">
        <authorList>
            <consortium name="EnsemblPlants"/>
        </authorList>
    </citation>
    <scope>IDENTIFICATION</scope>
</reference>
<evidence type="ECO:0000256" key="1">
    <source>
        <dbReference type="ARBA" id="ARBA00005234"/>
    </source>
</evidence>
<feature type="compositionally biased region" description="Basic and acidic residues" evidence="4">
    <location>
        <begin position="147"/>
        <end position="162"/>
    </location>
</feature>
<keyword evidence="2" id="KW-0645">Protease</keyword>
<evidence type="ECO:0000313" key="7">
    <source>
        <dbReference type="Proteomes" id="UP000596660"/>
    </source>
</evidence>
<proteinExistence type="inferred from homology"/>
<feature type="domain" description="Ubiquitin-like protease family profile" evidence="5">
    <location>
        <begin position="819"/>
        <end position="1011"/>
    </location>
</feature>
<dbReference type="GO" id="GO:0008234">
    <property type="term" value="F:cysteine-type peptidase activity"/>
    <property type="evidence" value="ECO:0007669"/>
    <property type="project" value="InterPro"/>
</dbReference>
<dbReference type="PANTHER" id="PTHR34835">
    <property type="entry name" value="OS07G0283600 PROTEIN-RELATED"/>
    <property type="match status" value="1"/>
</dbReference>
<dbReference type="SUPFAM" id="SSF54001">
    <property type="entry name" value="Cysteine proteinases"/>
    <property type="match status" value="1"/>
</dbReference>
<dbReference type="Proteomes" id="UP000596660">
    <property type="component" value="Unplaced"/>
</dbReference>
<dbReference type="GO" id="GO:0006508">
    <property type="term" value="P:proteolysis"/>
    <property type="evidence" value="ECO:0007669"/>
    <property type="project" value="UniProtKB-KW"/>
</dbReference>
<feature type="region of interest" description="Disordered" evidence="4">
    <location>
        <begin position="140"/>
        <end position="162"/>
    </location>
</feature>
<accession>A0A803MA70</accession>
<feature type="region of interest" description="Disordered" evidence="4">
    <location>
        <begin position="175"/>
        <end position="201"/>
    </location>
</feature>
<protein>
    <recommendedName>
        <fullName evidence="5">Ubiquitin-like protease family profile domain-containing protein</fullName>
    </recommendedName>
</protein>
<evidence type="ECO:0000256" key="3">
    <source>
        <dbReference type="ARBA" id="ARBA00022801"/>
    </source>
</evidence>
<dbReference type="PROSITE" id="PS50600">
    <property type="entry name" value="ULP_PROTEASE"/>
    <property type="match status" value="1"/>
</dbReference>
<evidence type="ECO:0000256" key="4">
    <source>
        <dbReference type="SAM" id="MobiDB-lite"/>
    </source>
</evidence>
<organism evidence="6 7">
    <name type="scientific">Chenopodium quinoa</name>
    <name type="common">Quinoa</name>
    <dbReference type="NCBI Taxonomy" id="63459"/>
    <lineage>
        <taxon>Eukaryota</taxon>
        <taxon>Viridiplantae</taxon>
        <taxon>Streptophyta</taxon>
        <taxon>Embryophyta</taxon>
        <taxon>Tracheophyta</taxon>
        <taxon>Spermatophyta</taxon>
        <taxon>Magnoliopsida</taxon>
        <taxon>eudicotyledons</taxon>
        <taxon>Gunneridae</taxon>
        <taxon>Pentapetalae</taxon>
        <taxon>Caryophyllales</taxon>
        <taxon>Chenopodiaceae</taxon>
        <taxon>Chenopodioideae</taxon>
        <taxon>Atripliceae</taxon>
        <taxon>Chenopodium</taxon>
    </lineage>
</organism>
<sequence>MADSKEFIEQEKGSEHEIGATNEPQNADARVEVEDDATLNQFLQGSGKKPYTPSVIGPIVYPALLNEIAKEDDASKLGLWLGRYGGVSSWVGVRGGGGGLVGEWNLDVQPLDVKDEKAEQQHEEKGSKKKKDYNFKQISTKKRKKVVEHTTEEKRQTVQQERKIMLKKRRAPLGEPYFPVKENPKAGAAQSASQSKAQSTIVEVSKDIPRKNNKDKGLVVREKKTNVAKVDVGEQGEIKEEFTTSQRHTVQPLLNLIRGLEEQEEKLQAIRDMGFGGILHLDMPRSSPNFNATLVLNVDANEVCIVCARNRTIDIKPVDVHLVYGLPMGGKVIVEAANENEEMVMVMRELKAYHDGGGIPKFSALVDDLLKPNNPPDDRWKRSFLLLVVNCCIKFMHTAVDTSQISSFDWCSYTIQSLIDSSIYYQGDVKRYFPGPLPFLMVCYFDRLQRKNIIMPRQIPLIKEWDSDKIAKRIAIERKLGFGLGTLLDRIEIQDGCGQPLAIEVFSNDYGYVLFYSLHEYTHLLRQATETIASGFVNLSKILKMGERFHNRPIDGDATLYNVAAMWSRLSGIKLSENVINNVPSQRVEGSSILSQDTDFFASDWFGEMVDNVVNNSGVEGITVEKEKEGGEEEDSQPTELEPLVFSVVTPLTPPTQYTGDLDLKLALSTGSPLNLGNQQFSDIGEFDSAFTDQQLEPSVPEEMLDGQKTGMPDENKDQGKFEKVVEENVAENQSDATEKEMVYVRAKRQKGKEENKEKSVGPTPTKRARKLGKVYMSPFLVQYSHLIEGTDEFKEAILEYAFSDVLDEDELFYDDGFAHLSRKLIKTMGDNVYIYNDIVDAFCLILNAKNSTDDKKRIFFPNAAINLLCVSDAYVDDSQEATYGIKYVKFEETIRYWLIDCNIESVKGYQLLFFPVYAHDHFYVMVINTKSKAVEILDNRPLVEGVPFSEKYHDYPEKLRHAFSMYMKQHGMKLWEKALNYEIKLVDMPWRTLDNNVDCGIYAMRHMETYFGKRKWNCGLRVDNFDALKALRMQYAYEILVDQVNKRHADFSMKAKKYFKEIRND</sequence>